<reference evidence="1 2" key="1">
    <citation type="submission" date="2022-06" db="EMBL/GenBank/DDBJ databases">
        <title>Genomic Encyclopedia of Archaeal and Bacterial Type Strains, Phase II (KMG-II): from individual species to whole genera.</title>
        <authorList>
            <person name="Goeker M."/>
        </authorList>
    </citation>
    <scope>NUCLEOTIDE SEQUENCE [LARGE SCALE GENOMIC DNA]</scope>
    <source>
        <strain evidence="1 2">DSM 40477</strain>
    </source>
</reference>
<evidence type="ECO:0000313" key="2">
    <source>
        <dbReference type="Proteomes" id="UP001205311"/>
    </source>
</evidence>
<dbReference type="RefSeq" id="WP_253668147.1">
    <property type="nucleotide sequence ID" value="NZ_JAMTCP010000003.1"/>
</dbReference>
<gene>
    <name evidence="1" type="ORF">LX15_000864</name>
</gene>
<keyword evidence="2" id="KW-1185">Reference proteome</keyword>
<dbReference type="EMBL" id="JAMTCP010000003">
    <property type="protein sequence ID" value="MCP2257179.1"/>
    <property type="molecule type" value="Genomic_DNA"/>
</dbReference>
<name>A0ABT1HNT7_STRSD</name>
<sequence length="64" mass="7248">MPLHIENLTSRVHLDAGTRWTKAQLDELVDLVSARLARDQREAARLAEETALRRDAMPSDPIAR</sequence>
<comment type="caution">
    <text evidence="1">The sequence shown here is derived from an EMBL/GenBank/DDBJ whole genome shotgun (WGS) entry which is preliminary data.</text>
</comment>
<proteinExistence type="predicted"/>
<evidence type="ECO:0000313" key="1">
    <source>
        <dbReference type="EMBL" id="MCP2257179.1"/>
    </source>
</evidence>
<dbReference type="Proteomes" id="UP001205311">
    <property type="component" value="Unassembled WGS sequence"/>
</dbReference>
<organism evidence="1 2">
    <name type="scientific">Streptoalloteichus tenebrarius (strain ATCC 17920 / DSM 40477 / JCM 4838 / CBS 697.72 / NBRC 16177 / NCIMB 11028 / NRRL B-12390 / A12253. 1 / ISP 5477)</name>
    <name type="common">Streptomyces tenebrarius</name>
    <dbReference type="NCBI Taxonomy" id="1933"/>
    <lineage>
        <taxon>Bacteria</taxon>
        <taxon>Bacillati</taxon>
        <taxon>Actinomycetota</taxon>
        <taxon>Actinomycetes</taxon>
        <taxon>Pseudonocardiales</taxon>
        <taxon>Pseudonocardiaceae</taxon>
        <taxon>Streptoalloteichus</taxon>
    </lineage>
</organism>
<accession>A0ABT1HNT7</accession>
<protein>
    <submittedName>
        <fullName evidence="1">Uncharacterized protein</fullName>
    </submittedName>
</protein>